<dbReference type="AlphaFoldDB" id="A0AAD6TWE6"/>
<dbReference type="EMBL" id="JARJCN010000047">
    <property type="protein sequence ID" value="KAJ7082017.1"/>
    <property type="molecule type" value="Genomic_DNA"/>
</dbReference>
<comment type="caution">
    <text evidence="2">The sequence shown here is derived from an EMBL/GenBank/DDBJ whole genome shotgun (WGS) entry which is preliminary data.</text>
</comment>
<reference evidence="2" key="1">
    <citation type="submission" date="2023-03" db="EMBL/GenBank/DDBJ databases">
        <title>Massive genome expansion in bonnet fungi (Mycena s.s.) driven by repeated elements and novel gene families across ecological guilds.</title>
        <authorList>
            <consortium name="Lawrence Berkeley National Laboratory"/>
            <person name="Harder C.B."/>
            <person name="Miyauchi S."/>
            <person name="Viragh M."/>
            <person name="Kuo A."/>
            <person name="Thoen E."/>
            <person name="Andreopoulos B."/>
            <person name="Lu D."/>
            <person name="Skrede I."/>
            <person name="Drula E."/>
            <person name="Henrissat B."/>
            <person name="Morin E."/>
            <person name="Kohler A."/>
            <person name="Barry K."/>
            <person name="LaButti K."/>
            <person name="Morin E."/>
            <person name="Salamov A."/>
            <person name="Lipzen A."/>
            <person name="Mereny Z."/>
            <person name="Hegedus B."/>
            <person name="Baldrian P."/>
            <person name="Stursova M."/>
            <person name="Weitz H."/>
            <person name="Taylor A."/>
            <person name="Grigoriev I.V."/>
            <person name="Nagy L.G."/>
            <person name="Martin F."/>
            <person name="Kauserud H."/>
        </authorList>
    </citation>
    <scope>NUCLEOTIDE SEQUENCE</scope>
    <source>
        <strain evidence="2">CBHHK173m</strain>
    </source>
</reference>
<organism evidence="2 3">
    <name type="scientific">Mycena belliarum</name>
    <dbReference type="NCBI Taxonomy" id="1033014"/>
    <lineage>
        <taxon>Eukaryota</taxon>
        <taxon>Fungi</taxon>
        <taxon>Dikarya</taxon>
        <taxon>Basidiomycota</taxon>
        <taxon>Agaricomycotina</taxon>
        <taxon>Agaricomycetes</taxon>
        <taxon>Agaricomycetidae</taxon>
        <taxon>Agaricales</taxon>
        <taxon>Marasmiineae</taxon>
        <taxon>Mycenaceae</taxon>
        <taxon>Mycena</taxon>
    </lineage>
</organism>
<feature type="region of interest" description="Disordered" evidence="1">
    <location>
        <begin position="126"/>
        <end position="226"/>
    </location>
</feature>
<feature type="compositionally biased region" description="Low complexity" evidence="1">
    <location>
        <begin position="180"/>
        <end position="193"/>
    </location>
</feature>
<feature type="compositionally biased region" description="Low complexity" evidence="1">
    <location>
        <begin position="216"/>
        <end position="226"/>
    </location>
</feature>
<protein>
    <submittedName>
        <fullName evidence="2">Uncharacterized protein</fullName>
    </submittedName>
</protein>
<evidence type="ECO:0000313" key="2">
    <source>
        <dbReference type="EMBL" id="KAJ7082017.1"/>
    </source>
</evidence>
<feature type="compositionally biased region" description="Basic residues" evidence="1">
    <location>
        <begin position="277"/>
        <end position="289"/>
    </location>
</feature>
<gene>
    <name evidence="2" type="ORF">B0H15DRAFT_442931</name>
</gene>
<keyword evidence="3" id="KW-1185">Reference proteome</keyword>
<evidence type="ECO:0000313" key="3">
    <source>
        <dbReference type="Proteomes" id="UP001222325"/>
    </source>
</evidence>
<proteinExistence type="predicted"/>
<accession>A0AAD6TWE6</accession>
<dbReference type="Proteomes" id="UP001222325">
    <property type="component" value="Unassembled WGS sequence"/>
</dbReference>
<feature type="region of interest" description="Disordered" evidence="1">
    <location>
        <begin position="251"/>
        <end position="297"/>
    </location>
</feature>
<evidence type="ECO:0000256" key="1">
    <source>
        <dbReference type="SAM" id="MobiDB-lite"/>
    </source>
</evidence>
<sequence>MPCLPPLSSLPGSFAPRYNLISTELRAMPEDTRAGTLTVPAEVSALIILAAHLHPIRKLHVLPPSGYVHPARVPDAIAAVPPIPDVMVEHNTVQSGERELGRMLAASCRGTCCMIVTGGTVRVSVQHDLPPRAHPPPARGPIAEKPTRSSASPRASSTTWAATSTATGCACRRSYPVPPRGTSRPSPRPSALAPRRRPSQPSPRSSPRSAPPSSPRSPSAAACTPAPSLWALPSRSRTSCTACTATRSYASSASARTRAPSTLPPLRPTCSYSHSPRPTHARLRARHSARGTYRPADGAALRGVQASRRARCPSDDEWSAWLCCVFDGRHLFLAGRRFEDILRTSQESDSE</sequence>
<feature type="compositionally biased region" description="Low complexity" evidence="1">
    <location>
        <begin position="148"/>
        <end position="173"/>
    </location>
</feature>
<name>A0AAD6TWE6_9AGAR</name>
<feature type="compositionally biased region" description="Low complexity" evidence="1">
    <location>
        <begin position="251"/>
        <end position="261"/>
    </location>
</feature>